<protein>
    <submittedName>
        <fullName evidence="1">Uncharacterized protein</fullName>
    </submittedName>
</protein>
<organism evidence="1 2">
    <name type="scientific">Mya arenaria</name>
    <name type="common">Soft-shell clam</name>
    <dbReference type="NCBI Taxonomy" id="6604"/>
    <lineage>
        <taxon>Eukaryota</taxon>
        <taxon>Metazoa</taxon>
        <taxon>Spiralia</taxon>
        <taxon>Lophotrochozoa</taxon>
        <taxon>Mollusca</taxon>
        <taxon>Bivalvia</taxon>
        <taxon>Autobranchia</taxon>
        <taxon>Heteroconchia</taxon>
        <taxon>Euheterodonta</taxon>
        <taxon>Imparidentia</taxon>
        <taxon>Neoheterodontei</taxon>
        <taxon>Myida</taxon>
        <taxon>Myoidea</taxon>
        <taxon>Myidae</taxon>
        <taxon>Mya</taxon>
    </lineage>
</organism>
<accession>A0ABY7EI44</accession>
<reference evidence="1" key="1">
    <citation type="submission" date="2022-11" db="EMBL/GenBank/DDBJ databases">
        <title>Centuries of genome instability and evolution in soft-shell clam transmissible cancer (bioRxiv).</title>
        <authorList>
            <person name="Hart S.F.M."/>
            <person name="Yonemitsu M.A."/>
            <person name="Giersch R.M."/>
            <person name="Beal B.F."/>
            <person name="Arriagada G."/>
            <person name="Davis B.W."/>
            <person name="Ostrander E.A."/>
            <person name="Goff S.P."/>
            <person name="Metzger M.J."/>
        </authorList>
    </citation>
    <scope>NUCLEOTIDE SEQUENCE</scope>
    <source>
        <strain evidence="1">MELC-2E11</strain>
        <tissue evidence="1">Siphon/mantle</tissue>
    </source>
</reference>
<sequence length="171" mass="19232">MKEKHVVPGKEQLFGNDIEVPGKKLQLTESAIDENADLLTNSDGSASKIKSNMYLLTEKDTTEELLASEIDLSTMKEKHVVSRKKQLFDKDMEVPGKNLQSTESAIDENADLLTNSDGSTSKIESNMYLLTEKDTTEELLASEIDLSTMKERHVVPRKKQLFGMLTIYFET</sequence>
<dbReference type="Proteomes" id="UP001164746">
    <property type="component" value="Chromosome 6"/>
</dbReference>
<evidence type="ECO:0000313" key="1">
    <source>
        <dbReference type="EMBL" id="WAR08709.1"/>
    </source>
</evidence>
<gene>
    <name evidence="1" type="ORF">MAR_018667</name>
</gene>
<keyword evidence="2" id="KW-1185">Reference proteome</keyword>
<name>A0ABY7EI44_MYAAR</name>
<dbReference type="EMBL" id="CP111017">
    <property type="protein sequence ID" value="WAR08709.1"/>
    <property type="molecule type" value="Genomic_DNA"/>
</dbReference>
<proteinExistence type="predicted"/>
<evidence type="ECO:0000313" key="2">
    <source>
        <dbReference type="Proteomes" id="UP001164746"/>
    </source>
</evidence>